<dbReference type="AlphaFoldDB" id="A0A931DE44"/>
<dbReference type="Proteomes" id="UP000625033">
    <property type="component" value="Unassembled WGS sequence"/>
</dbReference>
<dbReference type="EMBL" id="JADOTZ010000001">
    <property type="protein sequence ID" value="MBG6085140.1"/>
    <property type="molecule type" value="Genomic_DNA"/>
</dbReference>
<dbReference type="PRINTS" id="PR00455">
    <property type="entry name" value="HTHTETR"/>
</dbReference>
<evidence type="ECO:0000256" key="2">
    <source>
        <dbReference type="PROSITE-ProRule" id="PRU00335"/>
    </source>
</evidence>
<dbReference type="GO" id="GO:0000976">
    <property type="term" value="F:transcription cis-regulatory region binding"/>
    <property type="evidence" value="ECO:0007669"/>
    <property type="project" value="TreeGrafter"/>
</dbReference>
<dbReference type="Pfam" id="PF00440">
    <property type="entry name" value="TetR_N"/>
    <property type="match status" value="1"/>
</dbReference>
<keyword evidence="5" id="KW-1185">Reference proteome</keyword>
<dbReference type="PANTHER" id="PTHR30055">
    <property type="entry name" value="HTH-TYPE TRANSCRIPTIONAL REGULATOR RUTR"/>
    <property type="match status" value="1"/>
</dbReference>
<evidence type="ECO:0000259" key="3">
    <source>
        <dbReference type="PROSITE" id="PS50977"/>
    </source>
</evidence>
<evidence type="ECO:0000256" key="1">
    <source>
        <dbReference type="ARBA" id="ARBA00023125"/>
    </source>
</evidence>
<dbReference type="InterPro" id="IPR050109">
    <property type="entry name" value="HTH-type_TetR-like_transc_reg"/>
</dbReference>
<feature type="DNA-binding region" description="H-T-H motif" evidence="2">
    <location>
        <begin position="42"/>
        <end position="61"/>
    </location>
</feature>
<keyword evidence="1 2" id="KW-0238">DNA-binding</keyword>
<feature type="domain" description="HTH tetR-type" evidence="3">
    <location>
        <begin position="19"/>
        <end position="79"/>
    </location>
</feature>
<name>A0A931DE44_9MICC</name>
<dbReference type="InterPro" id="IPR009057">
    <property type="entry name" value="Homeodomain-like_sf"/>
</dbReference>
<reference evidence="4" key="1">
    <citation type="submission" date="2020-11" db="EMBL/GenBank/DDBJ databases">
        <title>Sequencing the genomes of 1000 actinobacteria strains.</title>
        <authorList>
            <person name="Klenk H.-P."/>
        </authorList>
    </citation>
    <scope>NUCLEOTIDE SEQUENCE</scope>
    <source>
        <strain evidence="4">DSM 26152</strain>
    </source>
</reference>
<dbReference type="GO" id="GO:0003700">
    <property type="term" value="F:DNA-binding transcription factor activity"/>
    <property type="evidence" value="ECO:0007669"/>
    <property type="project" value="TreeGrafter"/>
</dbReference>
<gene>
    <name evidence="4" type="ORF">IW252_001907</name>
</gene>
<sequence length="226" mass="23974">MRGNSGALPMHQRRRELGELSRHAILDAAARLMAERGYDATSIAVLSAETSLPSSSIYWHFGSKEGVLAAVLERGAERFFAACAELADTGGGSDPSETIIAAMGDLGRWLLAGGEHSRFVQLQLRFMMNREQLGDQARALVDQNRRAALDVLSHAIAHAYRAHGDVETQRIGAETAPFGMAVLDGVFLTASTHADASQQASLLRDAGHAIAAAAARVAAQQDAVTA</sequence>
<organism evidence="4 5">
    <name type="scientific">Zhihengliuella flava</name>
    <dbReference type="NCBI Taxonomy" id="1285193"/>
    <lineage>
        <taxon>Bacteria</taxon>
        <taxon>Bacillati</taxon>
        <taxon>Actinomycetota</taxon>
        <taxon>Actinomycetes</taxon>
        <taxon>Micrococcales</taxon>
        <taxon>Micrococcaceae</taxon>
        <taxon>Zhihengliuella</taxon>
    </lineage>
</organism>
<protein>
    <submittedName>
        <fullName evidence="4">AcrR family transcriptional regulator</fullName>
    </submittedName>
</protein>
<evidence type="ECO:0000313" key="5">
    <source>
        <dbReference type="Proteomes" id="UP000625033"/>
    </source>
</evidence>
<comment type="caution">
    <text evidence="4">The sequence shown here is derived from an EMBL/GenBank/DDBJ whole genome shotgun (WGS) entry which is preliminary data.</text>
</comment>
<evidence type="ECO:0000313" key="4">
    <source>
        <dbReference type="EMBL" id="MBG6085140.1"/>
    </source>
</evidence>
<dbReference type="PROSITE" id="PS50977">
    <property type="entry name" value="HTH_TETR_2"/>
    <property type="match status" value="1"/>
</dbReference>
<proteinExistence type="predicted"/>
<dbReference type="Gene3D" id="1.10.357.10">
    <property type="entry name" value="Tetracycline Repressor, domain 2"/>
    <property type="match status" value="1"/>
</dbReference>
<dbReference type="PANTHER" id="PTHR30055:SF209">
    <property type="entry name" value="POSSIBLE TRANSCRIPTIONAL REGULATORY PROTEIN (PROBABLY TETR-FAMILY)"/>
    <property type="match status" value="1"/>
</dbReference>
<accession>A0A931DE44</accession>
<dbReference type="InterPro" id="IPR001647">
    <property type="entry name" value="HTH_TetR"/>
</dbReference>
<dbReference type="SUPFAM" id="SSF46689">
    <property type="entry name" value="Homeodomain-like"/>
    <property type="match status" value="1"/>
</dbReference>